<proteinExistence type="predicted"/>
<keyword evidence="1" id="KW-0472">Membrane</keyword>
<dbReference type="EMBL" id="VSSQ01000026">
    <property type="protein sequence ID" value="MPL64720.1"/>
    <property type="molecule type" value="Genomic_DNA"/>
</dbReference>
<feature type="transmembrane region" description="Helical" evidence="1">
    <location>
        <begin position="12"/>
        <end position="33"/>
    </location>
</feature>
<reference evidence="2" key="1">
    <citation type="submission" date="2019-08" db="EMBL/GenBank/DDBJ databases">
        <authorList>
            <person name="Kucharzyk K."/>
            <person name="Murdoch R.W."/>
            <person name="Higgins S."/>
            <person name="Loffler F."/>
        </authorList>
    </citation>
    <scope>NUCLEOTIDE SEQUENCE</scope>
</reference>
<comment type="caution">
    <text evidence="2">The sequence shown here is derived from an EMBL/GenBank/DDBJ whole genome shotgun (WGS) entry which is preliminary data.</text>
</comment>
<keyword evidence="1" id="KW-0812">Transmembrane</keyword>
<evidence type="ECO:0000313" key="2">
    <source>
        <dbReference type="EMBL" id="MPL64720.1"/>
    </source>
</evidence>
<protein>
    <submittedName>
        <fullName evidence="2">Uncharacterized protein</fullName>
    </submittedName>
</protein>
<organism evidence="2">
    <name type="scientific">bioreactor metagenome</name>
    <dbReference type="NCBI Taxonomy" id="1076179"/>
    <lineage>
        <taxon>unclassified sequences</taxon>
        <taxon>metagenomes</taxon>
        <taxon>ecological metagenomes</taxon>
    </lineage>
</organism>
<dbReference type="AlphaFoldDB" id="A0A644TCW6"/>
<accession>A0A644TCW6</accession>
<name>A0A644TCW6_9ZZZZ</name>
<sequence>MSKLLENAGVIAFILAFLFCCFGISLVIFYGFLYMPPAITPIS</sequence>
<evidence type="ECO:0000256" key="1">
    <source>
        <dbReference type="SAM" id="Phobius"/>
    </source>
</evidence>
<gene>
    <name evidence="2" type="ORF">SDC9_10380</name>
</gene>
<keyword evidence="1" id="KW-1133">Transmembrane helix</keyword>